<dbReference type="InterPro" id="IPR025411">
    <property type="entry name" value="DUF4136"/>
</dbReference>
<evidence type="ECO:0000256" key="1">
    <source>
        <dbReference type="SAM" id="SignalP"/>
    </source>
</evidence>
<accession>A0A2D2DKA5</accession>
<dbReference type="Proteomes" id="UP000229897">
    <property type="component" value="Chromosome"/>
</dbReference>
<evidence type="ECO:0000259" key="2">
    <source>
        <dbReference type="Pfam" id="PF13590"/>
    </source>
</evidence>
<dbReference type="KEGG" id="mass:CR152_13450"/>
<organism evidence="3 4">
    <name type="scientific">Massilia violaceinigra</name>
    <dbReference type="NCBI Taxonomy" id="2045208"/>
    <lineage>
        <taxon>Bacteria</taxon>
        <taxon>Pseudomonadati</taxon>
        <taxon>Pseudomonadota</taxon>
        <taxon>Betaproteobacteria</taxon>
        <taxon>Burkholderiales</taxon>
        <taxon>Oxalobacteraceae</taxon>
        <taxon>Telluria group</taxon>
        <taxon>Massilia</taxon>
    </lineage>
</organism>
<dbReference type="AlphaFoldDB" id="A0A2D2DKA5"/>
<proteinExistence type="predicted"/>
<feature type="chain" id="PRO_5013642352" description="DUF4136 domain-containing protein" evidence="1">
    <location>
        <begin position="23"/>
        <end position="220"/>
    </location>
</feature>
<name>A0A2D2DKA5_9BURK</name>
<dbReference type="RefSeq" id="WP_099875371.1">
    <property type="nucleotide sequence ID" value="NZ_CP024608.1"/>
</dbReference>
<evidence type="ECO:0000313" key="4">
    <source>
        <dbReference type="Proteomes" id="UP000229897"/>
    </source>
</evidence>
<evidence type="ECO:0000313" key="3">
    <source>
        <dbReference type="EMBL" id="ATQ75413.1"/>
    </source>
</evidence>
<sequence length="220" mass="25035">MRRLLMAAGAALTLLLGGCATTIRSNVTTFHQWPAELQDKTYVFEAPPVQDDTLELRSYQNLVRGQLARLGFQDAGESGKPTLRISMKFTTTDVPVRVVDVVDPFFIPHPRFAFGGYGYGYRGRYWGARRYWGGWHSPFYDPFWSGAPMYRERIDHQYRRELQVAIKAIPGGKRLFDVTVHNMSREMSTPALMPALVQSAFAEFPGVSGVARRVELKRER</sequence>
<gene>
    <name evidence="3" type="ORF">CR152_13450</name>
</gene>
<feature type="signal peptide" evidence="1">
    <location>
        <begin position="1"/>
        <end position="22"/>
    </location>
</feature>
<dbReference type="OrthoDB" id="8940851at2"/>
<keyword evidence="4" id="KW-1185">Reference proteome</keyword>
<protein>
    <recommendedName>
        <fullName evidence="2">DUF4136 domain-containing protein</fullName>
    </recommendedName>
</protein>
<dbReference type="EMBL" id="CP024608">
    <property type="protein sequence ID" value="ATQ75413.1"/>
    <property type="molecule type" value="Genomic_DNA"/>
</dbReference>
<feature type="domain" description="DUF4136" evidence="2">
    <location>
        <begin position="27"/>
        <end position="206"/>
    </location>
</feature>
<keyword evidence="1" id="KW-0732">Signal</keyword>
<dbReference type="Pfam" id="PF13590">
    <property type="entry name" value="DUF4136"/>
    <property type="match status" value="1"/>
</dbReference>
<dbReference type="PROSITE" id="PS51257">
    <property type="entry name" value="PROKAR_LIPOPROTEIN"/>
    <property type="match status" value="1"/>
</dbReference>
<reference evidence="3" key="1">
    <citation type="submission" date="2017-10" db="EMBL/GenBank/DDBJ databases">
        <title>Massilia psychrophilum sp. nov., a novel purple-pigmented bacterium isolated from Tianshan glacier, Xinjiang Municipality, China.</title>
        <authorList>
            <person name="Wang H."/>
        </authorList>
    </citation>
    <scope>NUCLEOTIDE SEQUENCE [LARGE SCALE GENOMIC DNA]</scope>
    <source>
        <strain evidence="3">B2</strain>
    </source>
</reference>